<dbReference type="RefSeq" id="XP_050468100.1">
    <property type="nucleotide sequence ID" value="XM_050612148.1"/>
</dbReference>
<dbReference type="Proteomes" id="UP000000560">
    <property type="component" value="Chromosome V"/>
</dbReference>
<accession>C8VEH4</accession>
<dbReference type="OMA" id="AWWCDRQ"/>
<gene>
    <name evidence="1" type="ORF">ANIA_08462</name>
</gene>
<reference evidence="2" key="1">
    <citation type="journal article" date="2005" name="Nature">
        <title>Sequencing of Aspergillus nidulans and comparative analysis with A. fumigatus and A. oryzae.</title>
        <authorList>
            <person name="Galagan J.E."/>
            <person name="Calvo S.E."/>
            <person name="Cuomo C."/>
            <person name="Ma L.J."/>
            <person name="Wortman J.R."/>
            <person name="Batzoglou S."/>
            <person name="Lee S.I."/>
            <person name="Basturkmen M."/>
            <person name="Spevak C.C."/>
            <person name="Clutterbuck J."/>
            <person name="Kapitonov V."/>
            <person name="Jurka J."/>
            <person name="Scazzocchio C."/>
            <person name="Farman M."/>
            <person name="Butler J."/>
            <person name="Purcell S."/>
            <person name="Harris S."/>
            <person name="Braus G.H."/>
            <person name="Draht O."/>
            <person name="Busch S."/>
            <person name="D'Enfert C."/>
            <person name="Bouchier C."/>
            <person name="Goldman G.H."/>
            <person name="Bell-Pedersen D."/>
            <person name="Griffiths-Jones S."/>
            <person name="Doonan J.H."/>
            <person name="Yu J."/>
            <person name="Vienken K."/>
            <person name="Pain A."/>
            <person name="Freitag M."/>
            <person name="Selker E.U."/>
            <person name="Archer D.B."/>
            <person name="Penalva M.A."/>
            <person name="Oakley B.R."/>
            <person name="Momany M."/>
            <person name="Tanaka T."/>
            <person name="Kumagai T."/>
            <person name="Asai K."/>
            <person name="Machida M."/>
            <person name="Nierman W.C."/>
            <person name="Denning D.W."/>
            <person name="Caddick M."/>
            <person name="Hynes M."/>
            <person name="Paoletti M."/>
            <person name="Fischer R."/>
            <person name="Miller B."/>
            <person name="Dyer P."/>
            <person name="Sachs M.S."/>
            <person name="Osmani S.A."/>
            <person name="Birren B.W."/>
        </authorList>
    </citation>
    <scope>NUCLEOTIDE SEQUENCE [LARGE SCALE GENOMIC DNA]</scope>
    <source>
        <strain evidence="2">FGSC A4 / ATCC 38163 / CBS 112.46 / NRRL 194 / M139</strain>
    </source>
</reference>
<protein>
    <recommendedName>
        <fullName evidence="3">F-box domain-containing protein</fullName>
    </recommendedName>
</protein>
<keyword evidence="2" id="KW-1185">Reference proteome</keyword>
<name>C8VEH4_EMENI</name>
<dbReference type="EMBL" id="BN001305">
    <property type="protein sequence ID" value="CBF80602.1"/>
    <property type="molecule type" value="Genomic_DNA"/>
</dbReference>
<dbReference type="OrthoDB" id="5365320at2759"/>
<evidence type="ECO:0000313" key="2">
    <source>
        <dbReference type="Proteomes" id="UP000000560"/>
    </source>
</evidence>
<proteinExistence type="predicted"/>
<reference evidence="2" key="2">
    <citation type="journal article" date="2009" name="Fungal Genet. Biol.">
        <title>The 2008 update of the Aspergillus nidulans genome annotation: a community effort.</title>
        <authorList>
            <person name="Wortman J.R."/>
            <person name="Gilsenan J.M."/>
            <person name="Joardar V."/>
            <person name="Deegan J."/>
            <person name="Clutterbuck J."/>
            <person name="Andersen M.R."/>
            <person name="Archer D."/>
            <person name="Bencina M."/>
            <person name="Braus G."/>
            <person name="Coutinho P."/>
            <person name="von Dohren H."/>
            <person name="Doonan J."/>
            <person name="Driessen A.J."/>
            <person name="Durek P."/>
            <person name="Espeso E."/>
            <person name="Fekete E."/>
            <person name="Flipphi M."/>
            <person name="Estrada C.G."/>
            <person name="Geysens S."/>
            <person name="Goldman G."/>
            <person name="de Groot P.W."/>
            <person name="Hansen K."/>
            <person name="Harris S.D."/>
            <person name="Heinekamp T."/>
            <person name="Helmstaedt K."/>
            <person name="Henrissat B."/>
            <person name="Hofmann G."/>
            <person name="Homan T."/>
            <person name="Horio T."/>
            <person name="Horiuchi H."/>
            <person name="James S."/>
            <person name="Jones M."/>
            <person name="Karaffa L."/>
            <person name="Karanyi Z."/>
            <person name="Kato M."/>
            <person name="Keller N."/>
            <person name="Kelly D.E."/>
            <person name="Kiel J.A."/>
            <person name="Kim J.M."/>
            <person name="van der Klei I.J."/>
            <person name="Klis F.M."/>
            <person name="Kovalchuk A."/>
            <person name="Krasevec N."/>
            <person name="Kubicek C.P."/>
            <person name="Liu B."/>
            <person name="Maccabe A."/>
            <person name="Meyer V."/>
            <person name="Mirabito P."/>
            <person name="Miskei M."/>
            <person name="Mos M."/>
            <person name="Mullins J."/>
            <person name="Nelson D.R."/>
            <person name="Nielsen J."/>
            <person name="Oakley B.R."/>
            <person name="Osmani S.A."/>
            <person name="Pakula T."/>
            <person name="Paszewski A."/>
            <person name="Paulsen I."/>
            <person name="Pilsyk S."/>
            <person name="Pocsi I."/>
            <person name="Punt P.J."/>
            <person name="Ram A.F."/>
            <person name="Ren Q."/>
            <person name="Robellet X."/>
            <person name="Robson G."/>
            <person name="Seiboth B."/>
            <person name="van Solingen P."/>
            <person name="Specht T."/>
            <person name="Sun J."/>
            <person name="Taheri-Talesh N."/>
            <person name="Takeshita N."/>
            <person name="Ussery D."/>
            <person name="vanKuyk P.A."/>
            <person name="Visser H."/>
            <person name="van de Vondervoort P.J."/>
            <person name="de Vries R.P."/>
            <person name="Walton J."/>
            <person name="Xiang X."/>
            <person name="Xiong Y."/>
            <person name="Zeng A.P."/>
            <person name="Brandt B.W."/>
            <person name="Cornell M.J."/>
            <person name="van den Hondel C.A."/>
            <person name="Visser J."/>
            <person name="Oliver S.G."/>
            <person name="Turner G."/>
        </authorList>
    </citation>
    <scope>GENOME REANNOTATION</scope>
    <source>
        <strain evidence="2">FGSC A4 / ATCC 38163 / CBS 112.46 / NRRL 194 / M139</strain>
    </source>
</reference>
<dbReference type="AlphaFoldDB" id="C8VEH4"/>
<dbReference type="InParanoid" id="C8VEH4"/>
<dbReference type="KEGG" id="ani:ANIA_08462"/>
<evidence type="ECO:0008006" key="3">
    <source>
        <dbReference type="Google" id="ProtNLM"/>
    </source>
</evidence>
<dbReference type="GeneID" id="2868867"/>
<organism evidence="1 2">
    <name type="scientific">Emericella nidulans (strain FGSC A4 / ATCC 38163 / CBS 112.46 / NRRL 194 / M139)</name>
    <name type="common">Aspergillus nidulans</name>
    <dbReference type="NCBI Taxonomy" id="227321"/>
    <lineage>
        <taxon>Eukaryota</taxon>
        <taxon>Fungi</taxon>
        <taxon>Dikarya</taxon>
        <taxon>Ascomycota</taxon>
        <taxon>Pezizomycotina</taxon>
        <taxon>Eurotiomycetes</taxon>
        <taxon>Eurotiomycetidae</taxon>
        <taxon>Eurotiales</taxon>
        <taxon>Aspergillaceae</taxon>
        <taxon>Aspergillus</taxon>
        <taxon>Aspergillus subgen. Nidulantes</taxon>
    </lineage>
</organism>
<dbReference type="HOGENOM" id="CLU_064329_0_0_1"/>
<sequence>MNTRAMTVPTAPRESPLLALPTELLVQIFQSAPSFRAVTNLAASSKQLYDIWRQYLTPIYNEVSRSCIPNKSALLSMLADLGKISLDTHPLTLDHIACIVRESRRSDALIKGYTLMHPHLLNDPQTPASLSPPEERRLVRGMYQLIGLLSLDKRTRDKRVKEMDLKTLFLLSDFTCVIDPYFITMDSDFNGDPDLRAILEEDSVSIRLLQRDLRARRNKVFEQMYGRRYRPVACTPFESGGRHAWWCDCQQKTFKDMLTGRVFGEKGAAGVPKVRDDLWYDSAEE</sequence>
<dbReference type="VEuPathDB" id="FungiDB:AN8462"/>
<evidence type="ECO:0000313" key="1">
    <source>
        <dbReference type="EMBL" id="CBF80602.1"/>
    </source>
</evidence>